<keyword evidence="2" id="KW-1185">Reference proteome</keyword>
<evidence type="ECO:0000313" key="1">
    <source>
        <dbReference type="EMBL" id="KJV62656.1"/>
    </source>
</evidence>
<dbReference type="GO" id="GO:0008780">
    <property type="term" value="F:acyl-[acyl-carrier-protein]-UDP-N-acetylglucosamine O-acyltransferase activity"/>
    <property type="evidence" value="ECO:0007669"/>
    <property type="project" value="UniProtKB-EC"/>
</dbReference>
<comment type="caution">
    <text evidence="1">The sequence shown here is derived from an EMBL/GenBank/DDBJ whole genome shotgun (WGS) entry which is preliminary data.</text>
</comment>
<reference evidence="1 2" key="1">
    <citation type="submission" date="2015-01" db="EMBL/GenBank/DDBJ databases">
        <title>Genome Sequencing of Rickettsiales.</title>
        <authorList>
            <person name="Daugherty S.C."/>
            <person name="Su Q."/>
            <person name="Abolude K."/>
            <person name="Beier-Sexton M."/>
            <person name="Carlyon J.A."/>
            <person name="Carter R."/>
            <person name="Day N.P."/>
            <person name="Dumler S.J."/>
            <person name="Dyachenko V."/>
            <person name="Godinez A."/>
            <person name="Kurtti T.J."/>
            <person name="Lichay M."/>
            <person name="Mullins K.E."/>
            <person name="Ott S."/>
            <person name="Pappas-Brown V."/>
            <person name="Paris D.H."/>
            <person name="Patel P."/>
            <person name="Richards A.L."/>
            <person name="Sadzewicz L."/>
            <person name="Sears K."/>
            <person name="Seidman D."/>
            <person name="Sengamalay N."/>
            <person name="Stenos J."/>
            <person name="Tallon L.J."/>
            <person name="Vincent G."/>
            <person name="Fraser C.M."/>
            <person name="Munderloh U."/>
            <person name="Dunning-Hotopp J.C."/>
        </authorList>
    </citation>
    <scope>NUCLEOTIDE SEQUENCE [LARGE SCALE GENOMIC DNA]</scope>
    <source>
        <strain evidence="1 2">Ac/Pa</strain>
    </source>
</reference>
<keyword evidence="1" id="KW-0808">Transferase</keyword>
<dbReference type="Proteomes" id="UP000033556">
    <property type="component" value="Unassembled WGS sequence"/>
</dbReference>
<protein>
    <submittedName>
        <fullName evidence="1">Aminoglycoside 3'-phosphotransferase-like domain protein</fullName>
        <ecNumber evidence="1">2.3.1.129</ecNumber>
    </submittedName>
</protein>
<organism evidence="1 2">
    <name type="scientific">Rickettsia amblyommatis str. Ac/Pa</name>
    <dbReference type="NCBI Taxonomy" id="1359164"/>
    <lineage>
        <taxon>Bacteria</taxon>
        <taxon>Pseudomonadati</taxon>
        <taxon>Pseudomonadota</taxon>
        <taxon>Alphaproteobacteria</taxon>
        <taxon>Rickettsiales</taxon>
        <taxon>Rickettsiaceae</taxon>
        <taxon>Rickettsieae</taxon>
        <taxon>Rickettsia</taxon>
        <taxon>spotted fever group</taxon>
    </lineage>
</organism>
<accession>A0A0F3N4K2</accession>
<dbReference type="AlphaFoldDB" id="A0A0F3N4K2"/>
<keyword evidence="1" id="KW-0012">Acyltransferase</keyword>
<evidence type="ECO:0000313" key="2">
    <source>
        <dbReference type="Proteomes" id="UP000033556"/>
    </source>
</evidence>
<proteinExistence type="predicted"/>
<sequence length="40" mass="4528">MMILGQEHEVGFALIAPLDGLDAVKNLQIIHDILYEHEKL</sequence>
<dbReference type="EC" id="2.3.1.129" evidence="1"/>
<gene>
    <name evidence="1" type="ORF">APHACPA_1690</name>
</gene>
<name>A0A0F3N4K2_RICAM</name>
<dbReference type="EMBL" id="LANR01000001">
    <property type="protein sequence ID" value="KJV62656.1"/>
    <property type="molecule type" value="Genomic_DNA"/>
</dbReference>